<dbReference type="SMART" id="SM00644">
    <property type="entry name" value="Ami_2"/>
    <property type="match status" value="1"/>
</dbReference>
<evidence type="ECO:0000256" key="7">
    <source>
        <dbReference type="ARBA" id="ARBA00023316"/>
    </source>
</evidence>
<keyword evidence="10" id="KW-1185">Reference proteome</keyword>
<comment type="similarity">
    <text evidence="2">Belongs to the N-acetylmuramoyl-L-alanine amidase 2 family.</text>
</comment>
<dbReference type="InterPro" id="IPR051206">
    <property type="entry name" value="NAMLAA_amidase_2"/>
</dbReference>
<dbReference type="Gene3D" id="3.40.80.10">
    <property type="entry name" value="Peptidoglycan recognition protein-like"/>
    <property type="match status" value="1"/>
</dbReference>
<keyword evidence="4" id="KW-0378">Hydrolase</keyword>
<dbReference type="CDD" id="cd06583">
    <property type="entry name" value="PGRP"/>
    <property type="match status" value="1"/>
</dbReference>
<keyword evidence="5" id="KW-0749">Sporulation</keyword>
<evidence type="ECO:0000256" key="4">
    <source>
        <dbReference type="ARBA" id="ARBA00022801"/>
    </source>
</evidence>
<evidence type="ECO:0000313" key="10">
    <source>
        <dbReference type="Proteomes" id="UP001432099"/>
    </source>
</evidence>
<evidence type="ECO:0000256" key="5">
    <source>
        <dbReference type="ARBA" id="ARBA00022969"/>
    </source>
</evidence>
<protein>
    <recommendedName>
        <fullName evidence="3">N-acetylmuramoyl-L-alanine amidase</fullName>
        <ecNumber evidence="3">3.5.1.28</ecNumber>
    </recommendedName>
</protein>
<dbReference type="EC" id="3.5.1.28" evidence="3"/>
<dbReference type="Proteomes" id="UP001432099">
    <property type="component" value="Chromosome"/>
</dbReference>
<name>A0ABM8IKT2_9FIRM</name>
<feature type="domain" description="N-acetylmuramoyl-L-alanine amidase" evidence="8">
    <location>
        <begin position="15"/>
        <end position="156"/>
    </location>
</feature>
<keyword evidence="7" id="KW-0961">Cell wall biogenesis/degradation</keyword>
<evidence type="ECO:0000256" key="2">
    <source>
        <dbReference type="ARBA" id="ARBA00007553"/>
    </source>
</evidence>
<dbReference type="InterPro" id="IPR036505">
    <property type="entry name" value="Amidase/PGRP_sf"/>
</dbReference>
<dbReference type="EMBL" id="AP028127">
    <property type="protein sequence ID" value="BEH91721.1"/>
    <property type="molecule type" value="Genomic_DNA"/>
</dbReference>
<dbReference type="Pfam" id="PF08239">
    <property type="entry name" value="SH3_3"/>
    <property type="match status" value="1"/>
</dbReference>
<comment type="catalytic activity">
    <reaction evidence="1">
        <text>Hydrolyzes the link between N-acetylmuramoyl residues and L-amino acid residues in certain cell-wall glycopeptides.</text>
        <dbReference type="EC" id="3.5.1.28"/>
    </reaction>
</comment>
<evidence type="ECO:0000256" key="6">
    <source>
        <dbReference type="ARBA" id="ARBA00023287"/>
    </source>
</evidence>
<accession>A0ABM8IKT2</accession>
<gene>
    <name evidence="9" type="ORF">T23_18230</name>
</gene>
<evidence type="ECO:0000259" key="8">
    <source>
        <dbReference type="SMART" id="SM00644"/>
    </source>
</evidence>
<dbReference type="InterPro" id="IPR003646">
    <property type="entry name" value="SH3-like_bac-type"/>
</dbReference>
<evidence type="ECO:0000256" key="1">
    <source>
        <dbReference type="ARBA" id="ARBA00001561"/>
    </source>
</evidence>
<dbReference type="Pfam" id="PF01510">
    <property type="entry name" value="Amidase_2"/>
    <property type="match status" value="1"/>
</dbReference>
<dbReference type="PANTHER" id="PTHR30417">
    <property type="entry name" value="N-ACETYLMURAMOYL-L-ALANINE AMIDASE AMID"/>
    <property type="match status" value="1"/>
</dbReference>
<reference evidence="9" key="1">
    <citation type="journal article" date="2024" name="Int. J. Syst. Evol. Microbiol.">
        <title>Turicibacter faecis sp. nov., isolated from faeces of heart failure mouse model.</title>
        <authorList>
            <person name="Imamura Y."/>
            <person name="Motooka D."/>
            <person name="Nakajima Y."/>
            <person name="Ito S."/>
            <person name="Kitakaze M."/>
            <person name="Iida T."/>
            <person name="Nakamura S."/>
        </authorList>
    </citation>
    <scope>NUCLEOTIDE SEQUENCE</scope>
    <source>
        <strain evidence="9">TC023</strain>
    </source>
</reference>
<dbReference type="PANTHER" id="PTHR30417:SF11">
    <property type="entry name" value="N-ACETYLMURAMOYL-L-ALANINE AMIDASE XLYA"/>
    <property type="match status" value="1"/>
</dbReference>
<dbReference type="RefSeq" id="WP_338617549.1">
    <property type="nucleotide sequence ID" value="NZ_AP028127.1"/>
</dbReference>
<proteinExistence type="inferred from homology"/>
<organism evidence="9 10">
    <name type="scientific">Turicibacter faecis</name>
    <dbReference type="NCBI Taxonomy" id="2963365"/>
    <lineage>
        <taxon>Bacteria</taxon>
        <taxon>Bacillati</taxon>
        <taxon>Bacillota</taxon>
        <taxon>Erysipelotrichia</taxon>
        <taxon>Erysipelotrichales</taxon>
        <taxon>Turicibacteraceae</taxon>
        <taxon>Turicibacter</taxon>
    </lineage>
</organism>
<dbReference type="InterPro" id="IPR002502">
    <property type="entry name" value="Amidase_domain"/>
</dbReference>
<dbReference type="SUPFAM" id="SSF55846">
    <property type="entry name" value="N-acetylmuramoyl-L-alanine amidase-like"/>
    <property type="match status" value="1"/>
</dbReference>
<evidence type="ECO:0000313" key="9">
    <source>
        <dbReference type="EMBL" id="BEH91721.1"/>
    </source>
</evidence>
<evidence type="ECO:0000256" key="3">
    <source>
        <dbReference type="ARBA" id="ARBA00011901"/>
    </source>
</evidence>
<dbReference type="Gene3D" id="2.30.30.40">
    <property type="entry name" value="SH3 Domains"/>
    <property type="match status" value="1"/>
</dbReference>
<keyword evidence="6" id="KW-0178">Competence</keyword>
<sequence>MAYIVKRNLVAKDKYSIKCPYQMDPQFVVVHNTSNDASAENEVAYMIRNNNQVSFHYAVDDKEVVQGLPVTRNAWACGDGSIGNGNRKGIQVEICYSKSGGARFENAEKNAAQFIAFLLKERGWSVDKVKKHQDFSKKYCPHRTLDKGWASFVNMVKDFMNGSSGGETKIKVGDKVRVKESAKQYATGEEMAWFVKGSIYEVNQVAGNKILLSDIMSWVYTDDVEKVEGEATANTQVPFLVEIICDSLNIRQHPDFNSKIVGTVTRGEVFTIVEEENGLGKLKSGAGYISMNTKYVKKRA</sequence>